<sequence length="134" mass="14613">MVWRKVTYLFPYILGGLRVVPSGKVSLGPEGSRLETDSTQDPPCMTCCTLNHTQYKRPSCVGAAVKTDNGPAYLRRQVPVETSGESAHPRGVVRGCERCQLRRRPCHLTGGSKLRGPSQIAPRSCSSKRNVTAS</sequence>
<protein>
    <submittedName>
        <fullName evidence="2">Uncharacterized protein</fullName>
    </submittedName>
</protein>
<reference evidence="2 3" key="1">
    <citation type="journal article" date="2019" name="Sci. Rep.">
        <title>Orb-weaving spider Araneus ventricosus genome elucidates the spidroin gene catalogue.</title>
        <authorList>
            <person name="Kono N."/>
            <person name="Nakamura H."/>
            <person name="Ohtoshi R."/>
            <person name="Moran D.A.P."/>
            <person name="Shinohara A."/>
            <person name="Yoshida Y."/>
            <person name="Fujiwara M."/>
            <person name="Mori M."/>
            <person name="Tomita M."/>
            <person name="Arakawa K."/>
        </authorList>
    </citation>
    <scope>NUCLEOTIDE SEQUENCE [LARGE SCALE GENOMIC DNA]</scope>
</reference>
<accession>A0A4Y2F7N2</accession>
<gene>
    <name evidence="2" type="ORF">AVEN_244934_1</name>
</gene>
<dbReference type="AlphaFoldDB" id="A0A4Y2F7N2"/>
<feature type="compositionally biased region" description="Polar residues" evidence="1">
    <location>
        <begin position="124"/>
        <end position="134"/>
    </location>
</feature>
<comment type="caution">
    <text evidence="2">The sequence shown here is derived from an EMBL/GenBank/DDBJ whole genome shotgun (WGS) entry which is preliminary data.</text>
</comment>
<evidence type="ECO:0000256" key="1">
    <source>
        <dbReference type="SAM" id="MobiDB-lite"/>
    </source>
</evidence>
<keyword evidence="3" id="KW-1185">Reference proteome</keyword>
<feature type="region of interest" description="Disordered" evidence="1">
    <location>
        <begin position="110"/>
        <end position="134"/>
    </location>
</feature>
<evidence type="ECO:0000313" key="2">
    <source>
        <dbReference type="EMBL" id="GBM37241.1"/>
    </source>
</evidence>
<dbReference type="Proteomes" id="UP000499080">
    <property type="component" value="Unassembled WGS sequence"/>
</dbReference>
<proteinExistence type="predicted"/>
<organism evidence="2 3">
    <name type="scientific">Araneus ventricosus</name>
    <name type="common">Orbweaver spider</name>
    <name type="synonym">Epeira ventricosa</name>
    <dbReference type="NCBI Taxonomy" id="182803"/>
    <lineage>
        <taxon>Eukaryota</taxon>
        <taxon>Metazoa</taxon>
        <taxon>Ecdysozoa</taxon>
        <taxon>Arthropoda</taxon>
        <taxon>Chelicerata</taxon>
        <taxon>Arachnida</taxon>
        <taxon>Araneae</taxon>
        <taxon>Araneomorphae</taxon>
        <taxon>Entelegynae</taxon>
        <taxon>Araneoidea</taxon>
        <taxon>Araneidae</taxon>
        <taxon>Araneus</taxon>
    </lineage>
</organism>
<evidence type="ECO:0000313" key="3">
    <source>
        <dbReference type="Proteomes" id="UP000499080"/>
    </source>
</evidence>
<name>A0A4Y2F7N2_ARAVE</name>
<dbReference type="EMBL" id="BGPR01000832">
    <property type="protein sequence ID" value="GBM37241.1"/>
    <property type="molecule type" value="Genomic_DNA"/>
</dbReference>